<gene>
    <name evidence="1" type="ORF">D3H55_16165</name>
</gene>
<dbReference type="InterPro" id="IPR026838">
    <property type="entry name" value="YheC/D"/>
</dbReference>
<reference evidence="1 2" key="1">
    <citation type="submission" date="2018-09" db="EMBL/GenBank/DDBJ databases">
        <title>Bacillus saliacetes sp. nov., isolated from Thai shrimp paste (Ka-pi).</title>
        <authorList>
            <person name="Daroonpunt R."/>
            <person name="Tanasupawat S."/>
            <person name="Yiamsombut S."/>
        </authorList>
    </citation>
    <scope>NUCLEOTIDE SEQUENCE [LARGE SCALE GENOMIC DNA]</scope>
    <source>
        <strain evidence="1 2">SKP7-4</strain>
    </source>
</reference>
<evidence type="ECO:0008006" key="3">
    <source>
        <dbReference type="Google" id="ProtNLM"/>
    </source>
</evidence>
<dbReference type="RefSeq" id="WP_119548362.1">
    <property type="nucleotide sequence ID" value="NZ_QXIR01000024.1"/>
</dbReference>
<dbReference type="OrthoDB" id="7869153at2"/>
<comment type="caution">
    <text evidence="1">The sequence shown here is derived from an EMBL/GenBank/DDBJ whole genome shotgun (WGS) entry which is preliminary data.</text>
</comment>
<dbReference type="Pfam" id="PF14398">
    <property type="entry name" value="ATPgrasp_YheCD"/>
    <property type="match status" value="1"/>
</dbReference>
<dbReference type="AlphaFoldDB" id="A0A3A1QUR1"/>
<proteinExistence type="predicted"/>
<dbReference type="Gene3D" id="3.30.470.20">
    <property type="entry name" value="ATP-grasp fold, B domain"/>
    <property type="match status" value="1"/>
</dbReference>
<dbReference type="Proteomes" id="UP000265801">
    <property type="component" value="Unassembled WGS sequence"/>
</dbReference>
<dbReference type="SUPFAM" id="SSF56059">
    <property type="entry name" value="Glutathione synthetase ATP-binding domain-like"/>
    <property type="match status" value="1"/>
</dbReference>
<keyword evidence="2" id="KW-1185">Reference proteome</keyword>
<protein>
    <recommendedName>
        <fullName evidence="3">YheC/YheD family protein</fullName>
    </recommendedName>
</protein>
<dbReference type="EMBL" id="QXIR01000024">
    <property type="protein sequence ID" value="RIW30919.1"/>
    <property type="molecule type" value="Genomic_DNA"/>
</dbReference>
<sequence length="445" mass="50707">MRFKFKASSSINEPILYLSNSSIPELNAFFGERISLRIGLSRFQIKLAVSSSKQECCELLFPGEHANKLEWEGRFQYYFSSEGKTLSLGPVIGILTDIDKTGKPLLGRLDGYYSELHRFTQLQGGLFFLTGSAELKRSQGYLFNEEKGNWIQTFTPLPDILYNRIHSRKSDRDERIKNLISSLKNESVFVFNTSYLTKEYVHSLLSQEDHLLEYLPSTETFSTSRLRSMIEQHRDLFIKHVAGSQGKKLMRLTLLDDEYRLSQNLLDETVSKTFYSFSEAADEFSKQKVSSNYILQETIPLLKAGTRALDFRFLCHLVHRKEWKLISAVARISGEGQFVSNIAKGGELAKPLNILNEFFSLEEARRIFLLMEELALSVCSSLAKNSSLTLGELGIDLGVDESGKPWLIEVNSKPSKQTYTDNNTIRPSVKALQSLAGTIWEERRI</sequence>
<evidence type="ECO:0000313" key="1">
    <source>
        <dbReference type="EMBL" id="RIW30919.1"/>
    </source>
</evidence>
<organism evidence="1 2">
    <name type="scientific">Bacillus salacetis</name>
    <dbReference type="NCBI Taxonomy" id="2315464"/>
    <lineage>
        <taxon>Bacteria</taxon>
        <taxon>Bacillati</taxon>
        <taxon>Bacillota</taxon>
        <taxon>Bacilli</taxon>
        <taxon>Bacillales</taxon>
        <taxon>Bacillaceae</taxon>
        <taxon>Bacillus</taxon>
    </lineage>
</organism>
<accession>A0A3A1QUR1</accession>
<name>A0A3A1QUR1_9BACI</name>
<evidence type="ECO:0000313" key="2">
    <source>
        <dbReference type="Proteomes" id="UP000265801"/>
    </source>
</evidence>